<dbReference type="EMBL" id="CAJVPI010001348">
    <property type="protein sequence ID" value="CAG8608438.1"/>
    <property type="molecule type" value="Genomic_DNA"/>
</dbReference>
<feature type="region of interest" description="Disordered" evidence="1">
    <location>
        <begin position="35"/>
        <end position="65"/>
    </location>
</feature>
<proteinExistence type="predicted"/>
<dbReference type="SMART" id="SM00213">
    <property type="entry name" value="UBQ"/>
    <property type="match status" value="1"/>
</dbReference>
<accession>A0A9N9CM40</accession>
<sequence length="205" mass="22882">MSLVDETSFVTNYLASLSSLPVRYHADFVPPTWTKSRAASKTPSVPRPKTVEKVKQQGTSRKDAGQQIQVKVKRLKGGQIYTIDIPSSSTVLELKEKLYPLSSVSPANQRLILKGKALHDTKPLYEYDVGDANIIHLVVKSSTQSVDVTSEREDGSRKSSLDKMKSDAFWNSLRAFLGEQFANSDDVERVYNVFKKGSKELVNDE</sequence>
<dbReference type="InterPro" id="IPR019956">
    <property type="entry name" value="Ubiquitin_dom"/>
</dbReference>
<dbReference type="GO" id="GO:0036503">
    <property type="term" value="P:ERAD pathway"/>
    <property type="evidence" value="ECO:0007669"/>
    <property type="project" value="TreeGrafter"/>
</dbReference>
<dbReference type="PANTHER" id="PTHR15204">
    <property type="entry name" value="LARGE PROLINE-RICH PROTEIN BAG6"/>
    <property type="match status" value="1"/>
</dbReference>
<protein>
    <submittedName>
        <fullName evidence="3">4061_t:CDS:1</fullName>
    </submittedName>
</protein>
<dbReference type="InterPro" id="IPR000626">
    <property type="entry name" value="Ubiquitin-like_dom"/>
</dbReference>
<dbReference type="CDD" id="cd17039">
    <property type="entry name" value="Ubl_ubiquitin_like"/>
    <property type="match status" value="1"/>
</dbReference>
<dbReference type="Proteomes" id="UP000789739">
    <property type="component" value="Unassembled WGS sequence"/>
</dbReference>
<name>A0A9N9CM40_9GLOM</name>
<dbReference type="GO" id="GO:0051787">
    <property type="term" value="F:misfolded protein binding"/>
    <property type="evidence" value="ECO:0007669"/>
    <property type="project" value="TreeGrafter"/>
</dbReference>
<dbReference type="Gene3D" id="3.10.20.90">
    <property type="entry name" value="Phosphatidylinositol 3-kinase Catalytic Subunit, Chain A, domain 1"/>
    <property type="match status" value="1"/>
</dbReference>
<feature type="domain" description="Ubiquitin-like" evidence="2">
    <location>
        <begin position="68"/>
        <end position="140"/>
    </location>
</feature>
<reference evidence="3" key="1">
    <citation type="submission" date="2021-06" db="EMBL/GenBank/DDBJ databases">
        <authorList>
            <person name="Kallberg Y."/>
            <person name="Tangrot J."/>
            <person name="Rosling A."/>
        </authorList>
    </citation>
    <scope>NUCLEOTIDE SEQUENCE</scope>
    <source>
        <strain evidence="3">BR232B</strain>
    </source>
</reference>
<dbReference type="GO" id="GO:0071818">
    <property type="term" value="C:BAT3 complex"/>
    <property type="evidence" value="ECO:0007669"/>
    <property type="project" value="TreeGrafter"/>
</dbReference>
<dbReference type="PROSITE" id="PS50053">
    <property type="entry name" value="UBIQUITIN_2"/>
    <property type="match status" value="1"/>
</dbReference>
<dbReference type="SUPFAM" id="SSF54236">
    <property type="entry name" value="Ubiquitin-like"/>
    <property type="match status" value="1"/>
</dbReference>
<evidence type="ECO:0000313" key="3">
    <source>
        <dbReference type="EMBL" id="CAG8608438.1"/>
    </source>
</evidence>
<organism evidence="3 4">
    <name type="scientific">Paraglomus brasilianum</name>
    <dbReference type="NCBI Taxonomy" id="144538"/>
    <lineage>
        <taxon>Eukaryota</taxon>
        <taxon>Fungi</taxon>
        <taxon>Fungi incertae sedis</taxon>
        <taxon>Mucoromycota</taxon>
        <taxon>Glomeromycotina</taxon>
        <taxon>Glomeromycetes</taxon>
        <taxon>Paraglomerales</taxon>
        <taxon>Paraglomeraceae</taxon>
        <taxon>Paraglomus</taxon>
    </lineage>
</organism>
<evidence type="ECO:0000259" key="2">
    <source>
        <dbReference type="PROSITE" id="PS50053"/>
    </source>
</evidence>
<keyword evidence="4" id="KW-1185">Reference proteome</keyword>
<dbReference type="AlphaFoldDB" id="A0A9N9CM40"/>
<dbReference type="PRINTS" id="PR00348">
    <property type="entry name" value="UBIQUITIN"/>
</dbReference>
<dbReference type="GO" id="GO:0031593">
    <property type="term" value="F:polyubiquitin modification-dependent protein binding"/>
    <property type="evidence" value="ECO:0007669"/>
    <property type="project" value="TreeGrafter"/>
</dbReference>
<dbReference type="PANTHER" id="PTHR15204:SF0">
    <property type="entry name" value="LARGE PROLINE-RICH PROTEIN BAG6"/>
    <property type="match status" value="1"/>
</dbReference>
<dbReference type="Pfam" id="PF00240">
    <property type="entry name" value="ubiquitin"/>
    <property type="match status" value="1"/>
</dbReference>
<dbReference type="OrthoDB" id="428577at2759"/>
<evidence type="ECO:0000256" key="1">
    <source>
        <dbReference type="SAM" id="MobiDB-lite"/>
    </source>
</evidence>
<gene>
    <name evidence="3" type="ORF">PBRASI_LOCUS8031</name>
</gene>
<evidence type="ECO:0000313" key="4">
    <source>
        <dbReference type="Proteomes" id="UP000789739"/>
    </source>
</evidence>
<comment type="caution">
    <text evidence="3">The sequence shown here is derived from an EMBL/GenBank/DDBJ whole genome shotgun (WGS) entry which is preliminary data.</text>
</comment>
<feature type="compositionally biased region" description="Basic and acidic residues" evidence="1">
    <location>
        <begin position="49"/>
        <end position="64"/>
    </location>
</feature>
<dbReference type="InterPro" id="IPR029071">
    <property type="entry name" value="Ubiquitin-like_domsf"/>
</dbReference>